<keyword evidence="8" id="KW-1185">Reference proteome</keyword>
<evidence type="ECO:0000256" key="3">
    <source>
        <dbReference type="ARBA" id="ARBA00022723"/>
    </source>
</evidence>
<evidence type="ECO:0000256" key="4">
    <source>
        <dbReference type="ARBA" id="ARBA00022801"/>
    </source>
</evidence>
<dbReference type="GO" id="GO:0046872">
    <property type="term" value="F:metal ion binding"/>
    <property type="evidence" value="ECO:0007669"/>
    <property type="project" value="UniProtKB-KW"/>
</dbReference>
<evidence type="ECO:0000259" key="6">
    <source>
        <dbReference type="SMART" id="SM00849"/>
    </source>
</evidence>
<comment type="similarity">
    <text evidence="2">Belongs to the metallo-beta-lactamase superfamily.</text>
</comment>
<dbReference type="AlphaFoldDB" id="A0A3N1MBW4"/>
<dbReference type="InterPro" id="IPR036866">
    <property type="entry name" value="RibonucZ/Hydroxyglut_hydro"/>
</dbReference>
<comment type="cofactor">
    <cofactor evidence="1">
        <name>Zn(2+)</name>
        <dbReference type="ChEBI" id="CHEBI:29105"/>
    </cofactor>
</comment>
<sequence>MTVRLFALTCGRLEVDMAAMMEGSSGREMVPVPTFLIEHPKGSVLYDTGMHPLLQTDPAAWLGPEKAARFGYDFKPGEEVSGRLAEIGRDPAGIDHVVTSHLHFDHSGGNGLIPNAELIIQQAEWDYGSDPERGARYGLDHRDLELGHPIRKIDGELDLFGDGRVVCIPTPGHTPGHQSLKVRLDGGEVVIAGDSCYFCRTLRERRLPARVFDREMMHASLDRLAALEQGGARILFGHDAEFWKSVPQAPAEIAF</sequence>
<keyword evidence="3" id="KW-0479">Metal-binding</keyword>
<evidence type="ECO:0000313" key="8">
    <source>
        <dbReference type="Proteomes" id="UP000278222"/>
    </source>
</evidence>
<dbReference type="InterPro" id="IPR001279">
    <property type="entry name" value="Metallo-B-lactamas"/>
</dbReference>
<dbReference type="SMART" id="SM00849">
    <property type="entry name" value="Lactamase_B"/>
    <property type="match status" value="1"/>
</dbReference>
<comment type="caution">
    <text evidence="7">The sequence shown here is derived from an EMBL/GenBank/DDBJ whole genome shotgun (WGS) entry which is preliminary data.</text>
</comment>
<protein>
    <submittedName>
        <fullName evidence="7">Metallo-beta-lactamase superfamily protein</fullName>
    </submittedName>
</protein>
<accession>A0A3N1MBW4</accession>
<dbReference type="Proteomes" id="UP000278222">
    <property type="component" value="Unassembled WGS sequence"/>
</dbReference>
<dbReference type="PANTHER" id="PTHR42978">
    <property type="entry name" value="QUORUM-QUENCHING LACTONASE YTNP-RELATED-RELATED"/>
    <property type="match status" value="1"/>
</dbReference>
<dbReference type="SUPFAM" id="SSF56281">
    <property type="entry name" value="Metallo-hydrolase/oxidoreductase"/>
    <property type="match status" value="1"/>
</dbReference>
<keyword evidence="4" id="KW-0378">Hydrolase</keyword>
<dbReference type="GO" id="GO:0016787">
    <property type="term" value="F:hydrolase activity"/>
    <property type="evidence" value="ECO:0007669"/>
    <property type="project" value="UniProtKB-KW"/>
</dbReference>
<dbReference type="CDD" id="cd07729">
    <property type="entry name" value="AHL_lactonase_MBL-fold"/>
    <property type="match status" value="1"/>
</dbReference>
<dbReference type="RefSeq" id="WP_170216286.1">
    <property type="nucleotide sequence ID" value="NZ_AP019700.1"/>
</dbReference>
<dbReference type="Pfam" id="PF00753">
    <property type="entry name" value="Lactamase_B"/>
    <property type="match status" value="1"/>
</dbReference>
<evidence type="ECO:0000256" key="1">
    <source>
        <dbReference type="ARBA" id="ARBA00001947"/>
    </source>
</evidence>
<feature type="domain" description="Metallo-beta-lactamase" evidence="6">
    <location>
        <begin position="31"/>
        <end position="238"/>
    </location>
</feature>
<evidence type="ECO:0000313" key="7">
    <source>
        <dbReference type="EMBL" id="ROQ01231.1"/>
    </source>
</evidence>
<gene>
    <name evidence="7" type="ORF">EDC65_0409</name>
</gene>
<proteinExistence type="inferred from homology"/>
<reference evidence="7 8" key="1">
    <citation type="submission" date="2018-11" db="EMBL/GenBank/DDBJ databases">
        <title>Genomic Encyclopedia of Type Strains, Phase IV (KMG-IV): sequencing the most valuable type-strain genomes for metagenomic binning, comparative biology and taxonomic classification.</title>
        <authorList>
            <person name="Goeker M."/>
        </authorList>
    </citation>
    <scope>NUCLEOTIDE SEQUENCE [LARGE SCALE GENOMIC DNA]</scope>
    <source>
        <strain evidence="7 8">DSM 5900</strain>
    </source>
</reference>
<dbReference type="Gene3D" id="3.60.15.10">
    <property type="entry name" value="Ribonuclease Z/Hydroxyacylglutathione hydrolase-like"/>
    <property type="match status" value="1"/>
</dbReference>
<dbReference type="PANTHER" id="PTHR42978:SF2">
    <property type="entry name" value="102 KBASES UNSTABLE REGION: FROM 1 TO 119443"/>
    <property type="match status" value="1"/>
</dbReference>
<dbReference type="EMBL" id="RJKX01000011">
    <property type="protein sequence ID" value="ROQ01231.1"/>
    <property type="molecule type" value="Genomic_DNA"/>
</dbReference>
<evidence type="ECO:0000256" key="5">
    <source>
        <dbReference type="ARBA" id="ARBA00022833"/>
    </source>
</evidence>
<name>A0A3N1MBW4_9PROT</name>
<organism evidence="7 8">
    <name type="scientific">Stella humosa</name>
    <dbReference type="NCBI Taxonomy" id="94"/>
    <lineage>
        <taxon>Bacteria</taxon>
        <taxon>Pseudomonadati</taxon>
        <taxon>Pseudomonadota</taxon>
        <taxon>Alphaproteobacteria</taxon>
        <taxon>Rhodospirillales</taxon>
        <taxon>Stellaceae</taxon>
        <taxon>Stella</taxon>
    </lineage>
</organism>
<dbReference type="InterPro" id="IPR051013">
    <property type="entry name" value="MBL_superfamily_lactonases"/>
</dbReference>
<keyword evidence="5" id="KW-0862">Zinc</keyword>
<evidence type="ECO:0000256" key="2">
    <source>
        <dbReference type="ARBA" id="ARBA00007749"/>
    </source>
</evidence>